<dbReference type="AlphaFoldDB" id="D9QTC9"/>
<dbReference type="RefSeq" id="WP_013279072.1">
    <property type="nucleotide sequence ID" value="NC_014378.1"/>
</dbReference>
<sequence>MSKKAVVFILLIMLLVIVSSGVSLAAQNQKSGWWSPYIGRFNGQWDLSVGTHVWNDHLDLRNLQLRGNMDLAPGLRANMVLRSNEKFDTVDGFDPTFDELYLEKYGFHYGELGTLSASLKVGNMRYLRFPEPDLISLFDQVPGTEDLRFDDAETGYRGEMLTIEYDSKYGLGYHGTGINWDFGSERSGSNLIENYVFYRDKLGKLDLEARAGELQLRHPGGPVERGGRPYHLGRSGPGYSLYLGGNWRGYKAGLLYESIEDEKYDERDTRTGIMVRFAFSKITELLGKVRFDYTRSPEGFVAHIPLLKGRLGDIREEPPENAELVGEIKAERVTTYWQNGQSRNYYEHRLSHWGETGGQDTIVVAETKPWHLRVEALVSPHTSVTSWEEAKEWESDRQGPAQLTQLVTYKFYKVKND</sequence>
<dbReference type="HOGENOM" id="CLU_658290_0_0_9"/>
<dbReference type="STRING" id="574087.Acear_2141"/>
<dbReference type="KEGG" id="aar:Acear_2141"/>
<accession>D9QTC9</accession>
<feature type="signal peptide" evidence="1">
    <location>
        <begin position="1"/>
        <end position="25"/>
    </location>
</feature>
<organism evidence="2 3">
    <name type="scientific">Acetohalobium arabaticum (strain ATCC 49924 / DSM 5501 / Z-7288)</name>
    <dbReference type="NCBI Taxonomy" id="574087"/>
    <lineage>
        <taxon>Bacteria</taxon>
        <taxon>Bacillati</taxon>
        <taxon>Bacillota</taxon>
        <taxon>Clostridia</taxon>
        <taxon>Halanaerobiales</taxon>
        <taxon>Halobacteroidaceae</taxon>
        <taxon>Acetohalobium</taxon>
    </lineage>
</organism>
<keyword evidence="1" id="KW-0732">Signal</keyword>
<reference evidence="2 3" key="1">
    <citation type="journal article" date="2010" name="Stand. Genomic Sci.">
        <title>Complete genome sequence of Acetohalobium arabaticum type strain (Z-7288).</title>
        <authorList>
            <person name="Sikorski J."/>
            <person name="Lapidus A."/>
            <person name="Chertkov O."/>
            <person name="Lucas S."/>
            <person name="Copeland A."/>
            <person name="Glavina Del Rio T."/>
            <person name="Nolan M."/>
            <person name="Tice H."/>
            <person name="Cheng J.F."/>
            <person name="Han C."/>
            <person name="Brambilla E."/>
            <person name="Pitluck S."/>
            <person name="Liolios K."/>
            <person name="Ivanova N."/>
            <person name="Mavromatis K."/>
            <person name="Mikhailova N."/>
            <person name="Pati A."/>
            <person name="Bruce D."/>
            <person name="Detter C."/>
            <person name="Tapia R."/>
            <person name="Goodwin L."/>
            <person name="Chen A."/>
            <person name="Palaniappan K."/>
            <person name="Land M."/>
            <person name="Hauser L."/>
            <person name="Chang Y.J."/>
            <person name="Jeffries C.D."/>
            <person name="Rohde M."/>
            <person name="Goker M."/>
            <person name="Spring S."/>
            <person name="Woyke T."/>
            <person name="Bristow J."/>
            <person name="Eisen J.A."/>
            <person name="Markowitz V."/>
            <person name="Hugenholtz P."/>
            <person name="Kyrpides N.C."/>
            <person name="Klenk H.P."/>
        </authorList>
    </citation>
    <scope>NUCLEOTIDE SEQUENCE [LARGE SCALE GENOMIC DNA]</scope>
    <source>
        <strain evidence="3">ATCC 49924 / DSM 5501 / Z-7288</strain>
    </source>
</reference>
<keyword evidence="3" id="KW-1185">Reference proteome</keyword>
<dbReference type="Proteomes" id="UP000001661">
    <property type="component" value="Chromosome"/>
</dbReference>
<gene>
    <name evidence="2" type="ordered locus">Acear_2141</name>
</gene>
<dbReference type="eggNOG" id="ENOG502Z8QT">
    <property type="taxonomic scope" value="Bacteria"/>
</dbReference>
<name>D9QTC9_ACEAZ</name>
<evidence type="ECO:0000313" key="2">
    <source>
        <dbReference type="EMBL" id="ADL13629.1"/>
    </source>
</evidence>
<evidence type="ECO:0000313" key="3">
    <source>
        <dbReference type="Proteomes" id="UP000001661"/>
    </source>
</evidence>
<feature type="chain" id="PRO_5003127165" evidence="1">
    <location>
        <begin position="26"/>
        <end position="417"/>
    </location>
</feature>
<protein>
    <submittedName>
        <fullName evidence="2">Uncharacterized protein</fullName>
    </submittedName>
</protein>
<proteinExistence type="predicted"/>
<dbReference type="EMBL" id="CP002105">
    <property type="protein sequence ID" value="ADL13629.1"/>
    <property type="molecule type" value="Genomic_DNA"/>
</dbReference>
<evidence type="ECO:0000256" key="1">
    <source>
        <dbReference type="SAM" id="SignalP"/>
    </source>
</evidence>